<keyword evidence="2" id="KW-1185">Reference proteome</keyword>
<name>A0A6A1UV42_9ROSI</name>
<proteinExistence type="predicted"/>
<organism evidence="1 2">
    <name type="scientific">Morella rubra</name>
    <name type="common">Chinese bayberry</name>
    <dbReference type="NCBI Taxonomy" id="262757"/>
    <lineage>
        <taxon>Eukaryota</taxon>
        <taxon>Viridiplantae</taxon>
        <taxon>Streptophyta</taxon>
        <taxon>Embryophyta</taxon>
        <taxon>Tracheophyta</taxon>
        <taxon>Spermatophyta</taxon>
        <taxon>Magnoliopsida</taxon>
        <taxon>eudicotyledons</taxon>
        <taxon>Gunneridae</taxon>
        <taxon>Pentapetalae</taxon>
        <taxon>rosids</taxon>
        <taxon>fabids</taxon>
        <taxon>Fagales</taxon>
        <taxon>Myricaceae</taxon>
        <taxon>Morella</taxon>
    </lineage>
</organism>
<comment type="caution">
    <text evidence="1">The sequence shown here is derived from an EMBL/GenBank/DDBJ whole genome shotgun (WGS) entry which is preliminary data.</text>
</comment>
<evidence type="ECO:0000313" key="2">
    <source>
        <dbReference type="Proteomes" id="UP000516437"/>
    </source>
</evidence>
<evidence type="ECO:0000313" key="1">
    <source>
        <dbReference type="EMBL" id="KAB1204265.1"/>
    </source>
</evidence>
<protein>
    <submittedName>
        <fullName evidence="1">Uncharacterized protein</fullName>
    </submittedName>
</protein>
<dbReference type="Proteomes" id="UP000516437">
    <property type="component" value="Chromosome 8"/>
</dbReference>
<reference evidence="1 2" key="1">
    <citation type="journal article" date="2019" name="Plant Biotechnol. J.">
        <title>The red bayberry genome and genetic basis of sex determination.</title>
        <authorList>
            <person name="Jia H.M."/>
            <person name="Jia H.J."/>
            <person name="Cai Q.L."/>
            <person name="Wang Y."/>
            <person name="Zhao H.B."/>
            <person name="Yang W.F."/>
            <person name="Wang G.Y."/>
            <person name="Li Y.H."/>
            <person name="Zhan D.L."/>
            <person name="Shen Y.T."/>
            <person name="Niu Q.F."/>
            <person name="Chang L."/>
            <person name="Qiu J."/>
            <person name="Zhao L."/>
            <person name="Xie H.B."/>
            <person name="Fu W.Y."/>
            <person name="Jin J."/>
            <person name="Li X.W."/>
            <person name="Jiao Y."/>
            <person name="Zhou C.C."/>
            <person name="Tu T."/>
            <person name="Chai C.Y."/>
            <person name="Gao J.L."/>
            <person name="Fan L.J."/>
            <person name="van de Weg E."/>
            <person name="Wang J.Y."/>
            <person name="Gao Z.S."/>
        </authorList>
    </citation>
    <scope>NUCLEOTIDE SEQUENCE [LARGE SCALE GENOMIC DNA]</scope>
    <source>
        <tissue evidence="1">Leaves</tissue>
    </source>
</reference>
<gene>
    <name evidence="1" type="ORF">CJ030_MR8G009053</name>
</gene>
<accession>A0A6A1UV42</accession>
<dbReference type="AlphaFoldDB" id="A0A6A1UV42"/>
<sequence length="110" mass="11747">MAKDKFLDVDLSGLKLEDYCSLVGSEVGTPFVEEVRVALKEASVLVVVPVEVGERLIPWRSNRGTSLTAIPPLVEPGDEMVRSAVEAVVEQPLEGAKEGANLLSEVVGES</sequence>
<dbReference type="EMBL" id="RXIC02000026">
    <property type="protein sequence ID" value="KAB1204265.1"/>
    <property type="molecule type" value="Genomic_DNA"/>
</dbReference>